<dbReference type="AlphaFoldDB" id="A0A6P1ZCH1"/>
<name>A0A6P1ZCH1_9BACT</name>
<organism evidence="2 3">
    <name type="scientific">Oceanidesulfovibrio marinus</name>
    <dbReference type="NCBI Taxonomy" id="370038"/>
    <lineage>
        <taxon>Bacteria</taxon>
        <taxon>Pseudomonadati</taxon>
        <taxon>Thermodesulfobacteriota</taxon>
        <taxon>Desulfovibrionia</taxon>
        <taxon>Desulfovibrionales</taxon>
        <taxon>Desulfovibrionaceae</taxon>
        <taxon>Oceanidesulfovibrio</taxon>
    </lineage>
</organism>
<evidence type="ECO:0000313" key="2">
    <source>
        <dbReference type="EMBL" id="TVM31191.1"/>
    </source>
</evidence>
<reference evidence="2 3" key="1">
    <citation type="submission" date="2018-06" db="EMBL/GenBank/DDBJ databases">
        <title>Complete genome of Desulfovibrio marinus P48SEP.</title>
        <authorList>
            <person name="Crispim J.S."/>
            <person name="Vidigal P.M.P."/>
            <person name="Silva L.C.F."/>
            <person name="Araujo L.C."/>
            <person name="Laguardia C.N."/>
            <person name="Dias R.S."/>
            <person name="Sousa M.P."/>
            <person name="Paula S.O."/>
            <person name="Silva C."/>
        </authorList>
    </citation>
    <scope>NUCLEOTIDE SEQUENCE [LARGE SCALE GENOMIC DNA]</scope>
    <source>
        <strain evidence="2 3">P48SEP</strain>
    </source>
</reference>
<gene>
    <name evidence="2" type="ORF">DQK91_18955</name>
</gene>
<sequence>MEDDMDQWTQTQIDAQTEAPETYTLERENAPDVRFEGWEVARADSRRLGENPPRWTSLWLYVSKGGKILAHKVGHTRLEGEVNLYTLHICDTPAELREVLGHGWLAKSLYDEAGIDYVEEVE</sequence>
<comment type="caution">
    <text evidence="2">The sequence shown here is derived from an EMBL/GenBank/DDBJ whole genome shotgun (WGS) entry which is preliminary data.</text>
</comment>
<dbReference type="EMBL" id="QMIF01000017">
    <property type="protein sequence ID" value="TVM31191.1"/>
    <property type="molecule type" value="Genomic_DNA"/>
</dbReference>
<feature type="region of interest" description="Disordered" evidence="1">
    <location>
        <begin position="1"/>
        <end position="28"/>
    </location>
</feature>
<accession>A0A6P1ZCH1</accession>
<proteinExistence type="predicted"/>
<evidence type="ECO:0000313" key="3">
    <source>
        <dbReference type="Proteomes" id="UP000434052"/>
    </source>
</evidence>
<evidence type="ECO:0000256" key="1">
    <source>
        <dbReference type="SAM" id="MobiDB-lite"/>
    </source>
</evidence>
<dbReference type="Proteomes" id="UP000434052">
    <property type="component" value="Unassembled WGS sequence"/>
</dbReference>
<protein>
    <submittedName>
        <fullName evidence="2">Uncharacterized protein</fullName>
    </submittedName>
</protein>